<organism evidence="1 2">
    <name type="scientific">Funneliformis geosporum</name>
    <dbReference type="NCBI Taxonomy" id="1117311"/>
    <lineage>
        <taxon>Eukaryota</taxon>
        <taxon>Fungi</taxon>
        <taxon>Fungi incertae sedis</taxon>
        <taxon>Mucoromycota</taxon>
        <taxon>Glomeromycotina</taxon>
        <taxon>Glomeromycetes</taxon>
        <taxon>Glomerales</taxon>
        <taxon>Glomeraceae</taxon>
        <taxon>Funneliformis</taxon>
    </lineage>
</organism>
<keyword evidence="2" id="KW-1185">Reference proteome</keyword>
<protein>
    <submittedName>
        <fullName evidence="1">230_t:CDS:1</fullName>
    </submittedName>
</protein>
<accession>A0A9W4WQR1</accession>
<dbReference type="OrthoDB" id="2423195at2759"/>
<sequence length="85" mass="9941">MTIQYHVNNFEVKMVPYNCRRDSQDLAEMEEEQEIANELISVTTSEKLLYRRVTLRTVDNFLGEEVTIVIDSLVRYLSNSGILKK</sequence>
<gene>
    <name evidence="1" type="ORF">FWILDA_LOCUS9019</name>
</gene>
<reference evidence="1" key="1">
    <citation type="submission" date="2022-08" db="EMBL/GenBank/DDBJ databases">
        <authorList>
            <person name="Kallberg Y."/>
            <person name="Tangrot J."/>
            <person name="Rosling A."/>
        </authorList>
    </citation>
    <scope>NUCLEOTIDE SEQUENCE</scope>
    <source>
        <strain evidence="1">Wild A</strain>
    </source>
</reference>
<proteinExistence type="predicted"/>
<dbReference type="Proteomes" id="UP001153678">
    <property type="component" value="Unassembled WGS sequence"/>
</dbReference>
<evidence type="ECO:0000313" key="1">
    <source>
        <dbReference type="EMBL" id="CAI2179300.1"/>
    </source>
</evidence>
<comment type="caution">
    <text evidence="1">The sequence shown here is derived from an EMBL/GenBank/DDBJ whole genome shotgun (WGS) entry which is preliminary data.</text>
</comment>
<name>A0A9W4WQR1_9GLOM</name>
<evidence type="ECO:0000313" key="2">
    <source>
        <dbReference type="Proteomes" id="UP001153678"/>
    </source>
</evidence>
<dbReference type="AlphaFoldDB" id="A0A9W4WQR1"/>
<dbReference type="EMBL" id="CAMKVN010002040">
    <property type="protein sequence ID" value="CAI2179300.1"/>
    <property type="molecule type" value="Genomic_DNA"/>
</dbReference>